<dbReference type="EMBL" id="JAEHOD010000004">
    <property type="protein sequence ID" value="KAG2452998.1"/>
    <property type="molecule type" value="Genomic_DNA"/>
</dbReference>
<gene>
    <name evidence="1" type="ORF">HYH02_002335</name>
</gene>
<protein>
    <submittedName>
        <fullName evidence="1">Uncharacterized protein</fullName>
    </submittedName>
</protein>
<dbReference type="OrthoDB" id="529589at2759"/>
<evidence type="ECO:0000313" key="2">
    <source>
        <dbReference type="Proteomes" id="UP000613740"/>
    </source>
</evidence>
<evidence type="ECO:0000313" key="1">
    <source>
        <dbReference type="EMBL" id="KAG2452998.1"/>
    </source>
</evidence>
<proteinExistence type="predicted"/>
<dbReference type="AlphaFoldDB" id="A0A835WRV4"/>
<keyword evidence="2" id="KW-1185">Reference proteome</keyword>
<reference evidence="1" key="1">
    <citation type="journal article" date="2020" name="bioRxiv">
        <title>Comparative genomics of Chlamydomonas.</title>
        <authorList>
            <person name="Craig R.J."/>
            <person name="Hasan A.R."/>
            <person name="Ness R.W."/>
            <person name="Keightley P.D."/>
        </authorList>
    </citation>
    <scope>NUCLEOTIDE SEQUENCE</scope>
    <source>
        <strain evidence="1">CCAP 11/173</strain>
    </source>
</reference>
<comment type="caution">
    <text evidence="1">The sequence shown here is derived from an EMBL/GenBank/DDBJ whole genome shotgun (WGS) entry which is preliminary data.</text>
</comment>
<name>A0A835WRV4_9CHLO</name>
<accession>A0A835WRV4</accession>
<sequence>MTKAKVKELQDHAHFYGAAEALTRWTESVFALSALAHAALAKQPDGAAGSACVHDGKRCLMNPAVVSGAGFPAPQLPAEKIIQRFAKEAFVCRGSADRATCHLDSNCDWDDRTGACFLAHDPHSDFTNVIAMCQGTIYTPAAKACWRRRPDSSAWRPCGETGCTLFAKGSEVGPGTTTAADRCLPAAPGNMQQKDLYNMLKRLYGETYGMDELPVATIVTLANGTQVVTMAPAAGAAGFGAAALQEGHEFAKEGFGSCDTAALHHGFATSCRWRGKSHAEEQEACEKDNRCRWLEDGVRGSHCVLTRHTVVQLLLGGSAFTQAALQAEAACTAAAGSRDACLAVKHVQQQQQQQSGGSS</sequence>
<organism evidence="1 2">
    <name type="scientific">Chlamydomonas schloesseri</name>
    <dbReference type="NCBI Taxonomy" id="2026947"/>
    <lineage>
        <taxon>Eukaryota</taxon>
        <taxon>Viridiplantae</taxon>
        <taxon>Chlorophyta</taxon>
        <taxon>core chlorophytes</taxon>
        <taxon>Chlorophyceae</taxon>
        <taxon>CS clade</taxon>
        <taxon>Chlamydomonadales</taxon>
        <taxon>Chlamydomonadaceae</taxon>
        <taxon>Chlamydomonas</taxon>
    </lineage>
</organism>
<dbReference type="Proteomes" id="UP000613740">
    <property type="component" value="Unassembled WGS sequence"/>
</dbReference>